<accession>A0A1T4YIP6</accession>
<keyword evidence="4" id="KW-1185">Reference proteome</keyword>
<dbReference type="EMBL" id="FUYE01000012">
    <property type="protein sequence ID" value="SKB01662.1"/>
    <property type="molecule type" value="Genomic_DNA"/>
</dbReference>
<dbReference type="Proteomes" id="UP000190774">
    <property type="component" value="Unassembled WGS sequence"/>
</dbReference>
<sequence>MSPVSYELEFITPLFSKGMYEDLPEVRPPSIRGQLHAWFRTLGYTYADEKAIFGGVTGDPIASKVVLRVSGVTGRTDRRDTLPHKHGRGNEASPKMCYLPGTRFTLHVLPRLGGLESRQQQQLDATLEAWLLMGALGLRTTRGAGSFIWRPASDTLAPQPPQSFADYEQRCQTLLASAHARFALLGQEYSSAESARRDCSDTIGGRDDRRSQDSLTAIRDPLGCIRPQRKTSPLRFRVVGLEGKFRIAALWDTRVEVTHNALSDLQGAIQGLITKDKPIGHQLAASSLAR</sequence>
<dbReference type="AlphaFoldDB" id="A0A1T4YIP6"/>
<evidence type="ECO:0000259" key="2">
    <source>
        <dbReference type="Pfam" id="PF03787"/>
    </source>
</evidence>
<evidence type="ECO:0000313" key="3">
    <source>
        <dbReference type="EMBL" id="SKB01662.1"/>
    </source>
</evidence>
<feature type="domain" description="CRISPR type III-associated protein" evidence="2">
    <location>
        <begin position="7"/>
        <end position="147"/>
    </location>
</feature>
<dbReference type="OrthoDB" id="190500at2"/>
<evidence type="ECO:0000313" key="4">
    <source>
        <dbReference type="Proteomes" id="UP000190774"/>
    </source>
</evidence>
<evidence type="ECO:0000256" key="1">
    <source>
        <dbReference type="ARBA" id="ARBA00023118"/>
    </source>
</evidence>
<reference evidence="4" key="1">
    <citation type="submission" date="2017-02" db="EMBL/GenBank/DDBJ databases">
        <authorList>
            <person name="Varghese N."/>
            <person name="Submissions S."/>
        </authorList>
    </citation>
    <scope>NUCLEOTIDE SEQUENCE [LARGE SCALE GENOMIC DNA]</scope>
    <source>
        <strain evidence="4">ATCC 700200</strain>
    </source>
</reference>
<name>A0A1T4YIP6_9BACT</name>
<proteinExistence type="predicted"/>
<dbReference type="InterPro" id="IPR005537">
    <property type="entry name" value="RAMP_III_fam"/>
</dbReference>
<keyword evidence="1" id="KW-0051">Antiviral defense</keyword>
<dbReference type="STRING" id="48467.SAMN02745166_03428"/>
<organism evidence="3 4">
    <name type="scientific">Prosthecobacter debontii</name>
    <dbReference type="NCBI Taxonomy" id="48467"/>
    <lineage>
        <taxon>Bacteria</taxon>
        <taxon>Pseudomonadati</taxon>
        <taxon>Verrucomicrobiota</taxon>
        <taxon>Verrucomicrobiia</taxon>
        <taxon>Verrucomicrobiales</taxon>
        <taxon>Verrucomicrobiaceae</taxon>
        <taxon>Prosthecobacter</taxon>
    </lineage>
</organism>
<dbReference type="Pfam" id="PF03787">
    <property type="entry name" value="RAMPs"/>
    <property type="match status" value="1"/>
</dbReference>
<dbReference type="RefSeq" id="WP_078814623.1">
    <property type="nucleotide sequence ID" value="NZ_FUYE01000012.1"/>
</dbReference>
<gene>
    <name evidence="3" type="ORF">SAMN02745166_03428</name>
</gene>
<protein>
    <submittedName>
        <fullName evidence="3">CRISPR type III-B/RAMP module RAMP protein Cmr1</fullName>
    </submittedName>
</protein>
<dbReference type="GO" id="GO:0051607">
    <property type="term" value="P:defense response to virus"/>
    <property type="evidence" value="ECO:0007669"/>
    <property type="project" value="UniProtKB-KW"/>
</dbReference>